<dbReference type="KEGG" id="mequ:KFV11_07785"/>
<reference evidence="3 5" key="1">
    <citation type="submission" date="2019-09" db="EMBL/GenBank/DDBJ databases">
        <authorList>
            <person name="Mazhar S."/>
            <person name="Altermann E."/>
            <person name="Hill C."/>
            <person name="Mcauliffe O."/>
        </authorList>
    </citation>
    <scope>NUCLEOTIDE SEQUENCE [LARGE SCALE GENOMIC DNA]</scope>
    <source>
        <strain evidence="3 5">ATCC 51831</strain>
    </source>
</reference>
<feature type="domain" description="Tyr recombinase" evidence="2">
    <location>
        <begin position="2"/>
        <end position="184"/>
    </location>
</feature>
<dbReference type="OrthoDB" id="9788852at2"/>
<accession>A0A9Q9F0V0</accession>
<reference evidence="4" key="2">
    <citation type="submission" date="2021-04" db="EMBL/GenBank/DDBJ databases">
        <title>Complete Genome Sequences of Macrococcus spp. from dog and cattle.</title>
        <authorList>
            <person name="Schwendener S."/>
            <person name="Perreten V."/>
        </authorList>
    </citation>
    <scope>NUCLEOTIDE SEQUENCE</scope>
    <source>
        <strain evidence="4">Epi0143-OL</strain>
    </source>
</reference>
<dbReference type="SUPFAM" id="SSF56349">
    <property type="entry name" value="DNA breaking-rejoining enzymes"/>
    <property type="match status" value="1"/>
</dbReference>
<dbReference type="PANTHER" id="PTHR30349">
    <property type="entry name" value="PHAGE INTEGRASE-RELATED"/>
    <property type="match status" value="1"/>
</dbReference>
<dbReference type="InterPro" id="IPR013762">
    <property type="entry name" value="Integrase-like_cat_sf"/>
</dbReference>
<dbReference type="InterPro" id="IPR002104">
    <property type="entry name" value="Integrase_catalytic"/>
</dbReference>
<proteinExistence type="predicted"/>
<dbReference type="RefSeq" id="WP_149459977.1">
    <property type="nucleotide sequence ID" value="NZ_CP073809.1"/>
</dbReference>
<dbReference type="Pfam" id="PF00589">
    <property type="entry name" value="Phage_integrase"/>
    <property type="match status" value="1"/>
</dbReference>
<organism evidence="4 6">
    <name type="scientific">Macrococcus equipercicus</name>
    <dbReference type="NCBI Taxonomy" id="69967"/>
    <lineage>
        <taxon>Bacteria</taxon>
        <taxon>Bacillati</taxon>
        <taxon>Bacillota</taxon>
        <taxon>Bacilli</taxon>
        <taxon>Bacillales</taxon>
        <taxon>Staphylococcaceae</taxon>
        <taxon>Macrococcus</taxon>
    </lineage>
</organism>
<dbReference type="InterPro" id="IPR050090">
    <property type="entry name" value="Tyrosine_recombinase_XerCD"/>
</dbReference>
<dbReference type="PROSITE" id="PS51898">
    <property type="entry name" value="TYR_RECOMBINASE"/>
    <property type="match status" value="1"/>
</dbReference>
<dbReference type="PANTHER" id="PTHR30349:SF82">
    <property type="entry name" value="INTEGRASE_RECOMBINASE YOEC-RELATED"/>
    <property type="match status" value="1"/>
</dbReference>
<dbReference type="GO" id="GO:0003677">
    <property type="term" value="F:DNA binding"/>
    <property type="evidence" value="ECO:0007669"/>
    <property type="project" value="InterPro"/>
</dbReference>
<dbReference type="EMBL" id="CP073809">
    <property type="protein sequence ID" value="UTH13165.1"/>
    <property type="molecule type" value="Genomic_DNA"/>
</dbReference>
<keyword evidence="5" id="KW-1185">Reference proteome</keyword>
<dbReference type="Proteomes" id="UP001057381">
    <property type="component" value="Chromosome"/>
</dbReference>
<dbReference type="Proteomes" id="UP000295735">
    <property type="component" value="Unassembled WGS sequence"/>
</dbReference>
<dbReference type="Gene3D" id="1.10.443.10">
    <property type="entry name" value="Intergrase catalytic core"/>
    <property type="match status" value="1"/>
</dbReference>
<sequence>MKTVEPIRNIDAVKEMRKSLAYYGSERDVFLFVLGINCGLRVGDMLTLKKKDIKDYQLKLRESKTKKHKTITLNHIKSDIDDYIKFLNDDDYLFKSNKLDKDGNQKAISRVQAYRILNKAAESIGISDIGTHSMRKTFGYHYYKRTNDVALLMDLFNHSSQSVTLRYIGINQDVLNQSITNAMSGLYD</sequence>
<name>A0A9Q9F0V0_9STAP</name>
<evidence type="ECO:0000313" key="3">
    <source>
        <dbReference type="EMBL" id="KAA1034765.1"/>
    </source>
</evidence>
<dbReference type="GO" id="GO:0015074">
    <property type="term" value="P:DNA integration"/>
    <property type="evidence" value="ECO:0007669"/>
    <property type="project" value="InterPro"/>
</dbReference>
<evidence type="ECO:0000259" key="2">
    <source>
        <dbReference type="PROSITE" id="PS51898"/>
    </source>
</evidence>
<evidence type="ECO:0000256" key="1">
    <source>
        <dbReference type="ARBA" id="ARBA00023172"/>
    </source>
</evidence>
<evidence type="ECO:0000313" key="5">
    <source>
        <dbReference type="Proteomes" id="UP000295735"/>
    </source>
</evidence>
<dbReference type="InterPro" id="IPR011010">
    <property type="entry name" value="DNA_brk_join_enz"/>
</dbReference>
<evidence type="ECO:0000313" key="6">
    <source>
        <dbReference type="Proteomes" id="UP001057381"/>
    </source>
</evidence>
<dbReference type="AlphaFoldDB" id="A0A9Q9F0V0"/>
<dbReference type="EMBL" id="SCWC02000024">
    <property type="protein sequence ID" value="KAA1034765.1"/>
    <property type="molecule type" value="Genomic_DNA"/>
</dbReference>
<dbReference type="GO" id="GO:0006310">
    <property type="term" value="P:DNA recombination"/>
    <property type="evidence" value="ECO:0007669"/>
    <property type="project" value="UniProtKB-KW"/>
</dbReference>
<gene>
    <name evidence="3" type="ORF">ERX35_011255</name>
    <name evidence="4" type="ORF">KFV11_07785</name>
</gene>
<keyword evidence="1" id="KW-0233">DNA recombination</keyword>
<evidence type="ECO:0000313" key="4">
    <source>
        <dbReference type="EMBL" id="UTH13165.1"/>
    </source>
</evidence>
<protein>
    <submittedName>
        <fullName evidence="4">Tyrosine-type recombinase/integrase</fullName>
    </submittedName>
</protein>